<name>A0ABV8QQY3_9BACT</name>
<evidence type="ECO:0000256" key="2">
    <source>
        <dbReference type="ARBA" id="ARBA00023315"/>
    </source>
</evidence>
<dbReference type="RefSeq" id="WP_379707988.1">
    <property type="nucleotide sequence ID" value="NZ_JBHSCZ010000001.1"/>
</dbReference>
<keyword evidence="5" id="KW-1185">Reference proteome</keyword>
<keyword evidence="1" id="KW-0808">Transferase</keyword>
<comment type="caution">
    <text evidence="4">The sequence shown here is derived from an EMBL/GenBank/DDBJ whole genome shotgun (WGS) entry which is preliminary data.</text>
</comment>
<dbReference type="Gene3D" id="3.40.630.30">
    <property type="match status" value="1"/>
</dbReference>
<dbReference type="SUPFAM" id="SSF55729">
    <property type="entry name" value="Acyl-CoA N-acyltransferases (Nat)"/>
    <property type="match status" value="1"/>
</dbReference>
<evidence type="ECO:0000256" key="1">
    <source>
        <dbReference type="ARBA" id="ARBA00022679"/>
    </source>
</evidence>
<feature type="domain" description="N-acetyltransferase" evidence="3">
    <location>
        <begin position="1"/>
        <end position="143"/>
    </location>
</feature>
<dbReference type="InterPro" id="IPR050832">
    <property type="entry name" value="Bact_Acetyltransf"/>
</dbReference>
<dbReference type="Pfam" id="PF00583">
    <property type="entry name" value="Acetyltransf_1"/>
    <property type="match status" value="1"/>
</dbReference>
<organism evidence="4 5">
    <name type="scientific">Ferruginibacter yonginensis</name>
    <dbReference type="NCBI Taxonomy" id="1310416"/>
    <lineage>
        <taxon>Bacteria</taxon>
        <taxon>Pseudomonadati</taxon>
        <taxon>Bacteroidota</taxon>
        <taxon>Chitinophagia</taxon>
        <taxon>Chitinophagales</taxon>
        <taxon>Chitinophagaceae</taxon>
        <taxon>Ferruginibacter</taxon>
    </lineage>
</organism>
<dbReference type="EMBL" id="JBHSCZ010000001">
    <property type="protein sequence ID" value="MFC4262509.1"/>
    <property type="molecule type" value="Genomic_DNA"/>
</dbReference>
<dbReference type="PANTHER" id="PTHR43877">
    <property type="entry name" value="AMINOALKYLPHOSPHONATE N-ACETYLTRANSFERASE-RELATED-RELATED"/>
    <property type="match status" value="1"/>
</dbReference>
<dbReference type="InterPro" id="IPR000182">
    <property type="entry name" value="GNAT_dom"/>
</dbReference>
<evidence type="ECO:0000313" key="5">
    <source>
        <dbReference type="Proteomes" id="UP001595907"/>
    </source>
</evidence>
<evidence type="ECO:0000259" key="3">
    <source>
        <dbReference type="PROSITE" id="PS51186"/>
    </source>
</evidence>
<reference evidence="5" key="1">
    <citation type="journal article" date="2019" name="Int. J. Syst. Evol. Microbiol.">
        <title>The Global Catalogue of Microorganisms (GCM) 10K type strain sequencing project: providing services to taxonomists for standard genome sequencing and annotation.</title>
        <authorList>
            <consortium name="The Broad Institute Genomics Platform"/>
            <consortium name="The Broad Institute Genome Sequencing Center for Infectious Disease"/>
            <person name="Wu L."/>
            <person name="Ma J."/>
        </authorList>
    </citation>
    <scope>NUCLEOTIDE SEQUENCE [LARGE SCALE GENOMIC DNA]</scope>
    <source>
        <strain evidence="5">CECT 8289</strain>
    </source>
</reference>
<dbReference type="InterPro" id="IPR016181">
    <property type="entry name" value="Acyl_CoA_acyltransferase"/>
</dbReference>
<dbReference type="Proteomes" id="UP001595907">
    <property type="component" value="Unassembled WGS sequence"/>
</dbReference>
<protein>
    <submittedName>
        <fullName evidence="4">GNAT family N-acetyltransferase</fullName>
    </submittedName>
</protein>
<accession>A0ABV8QQY3</accession>
<evidence type="ECO:0000313" key="4">
    <source>
        <dbReference type="EMBL" id="MFC4262509.1"/>
    </source>
</evidence>
<sequence length="143" mass="16339">MALKQIDHGSNEYLQMVQLRDMVLRRPLGLTFNHDELMAEKDDILIVCKEDDDILGCCILTKIDESTVRLRQMAVPDKLHGKGIGAQIIHFAENIAKDKGFKTITMHARDAAIGFYEKFGYNIKGTQFIEVNLPHHIMEKMLL</sequence>
<proteinExistence type="predicted"/>
<gene>
    <name evidence="4" type="ORF">ACFOWM_06455</name>
</gene>
<keyword evidence="2" id="KW-0012">Acyltransferase</keyword>
<dbReference type="PROSITE" id="PS51186">
    <property type="entry name" value="GNAT"/>
    <property type="match status" value="1"/>
</dbReference>
<dbReference type="CDD" id="cd04301">
    <property type="entry name" value="NAT_SF"/>
    <property type="match status" value="1"/>
</dbReference>